<proteinExistence type="predicted"/>
<evidence type="ECO:0000313" key="2">
    <source>
        <dbReference type="Proteomes" id="UP000694546"/>
    </source>
</evidence>
<sequence>MQIKLLTLLFNNILTDHSMPPTMCQATISLLPKPGKDHSEMNNFRPISMLNNVYKLFAKILAIYLGINIKTPIEDIFDLNGPLLLKTIREDIKRWTVLPILWGRAEVLKMNNLWSNRKTRISYKRLSRSRKRGGLGVPDFCSYYLAYNAGFPFWKWVEETILANQDKSFSLTALWYYPITNLKIVNPLIKFSCEKTFTMSLQAANTPH</sequence>
<dbReference type="PANTHER" id="PTHR31635:SF196">
    <property type="entry name" value="REVERSE TRANSCRIPTASE DOMAIN-CONTAINING PROTEIN-RELATED"/>
    <property type="match status" value="1"/>
</dbReference>
<reference evidence="1" key="2">
    <citation type="submission" date="2025-09" db="UniProtKB">
        <authorList>
            <consortium name="Ensembl"/>
        </authorList>
    </citation>
    <scope>IDENTIFICATION</scope>
</reference>
<keyword evidence="2" id="KW-1185">Reference proteome</keyword>
<reference evidence="1" key="1">
    <citation type="submission" date="2025-08" db="UniProtKB">
        <authorList>
            <consortium name="Ensembl"/>
        </authorList>
    </citation>
    <scope>IDENTIFICATION</scope>
</reference>
<dbReference type="PANTHER" id="PTHR31635">
    <property type="entry name" value="REVERSE TRANSCRIPTASE DOMAIN-CONTAINING PROTEIN-RELATED"/>
    <property type="match status" value="1"/>
</dbReference>
<dbReference type="AlphaFoldDB" id="A0A8C5APU3"/>
<dbReference type="Proteomes" id="UP000694546">
    <property type="component" value="Chromosome 17"/>
</dbReference>
<evidence type="ECO:0000313" key="1">
    <source>
        <dbReference type="Ensembl" id="ENSGMOP00000034805.1"/>
    </source>
</evidence>
<protein>
    <submittedName>
        <fullName evidence="1">Uncharacterized protein</fullName>
    </submittedName>
</protein>
<name>A0A8C5APU3_GADMO</name>
<organism evidence="1 2">
    <name type="scientific">Gadus morhua</name>
    <name type="common">Atlantic cod</name>
    <dbReference type="NCBI Taxonomy" id="8049"/>
    <lineage>
        <taxon>Eukaryota</taxon>
        <taxon>Metazoa</taxon>
        <taxon>Chordata</taxon>
        <taxon>Craniata</taxon>
        <taxon>Vertebrata</taxon>
        <taxon>Euteleostomi</taxon>
        <taxon>Actinopterygii</taxon>
        <taxon>Neopterygii</taxon>
        <taxon>Teleostei</taxon>
        <taxon>Neoteleostei</taxon>
        <taxon>Acanthomorphata</taxon>
        <taxon>Zeiogadaria</taxon>
        <taxon>Gadariae</taxon>
        <taxon>Gadiformes</taxon>
        <taxon>Gadoidei</taxon>
        <taxon>Gadidae</taxon>
        <taxon>Gadus</taxon>
    </lineage>
</organism>
<dbReference type="Ensembl" id="ENSGMOT00000072777.1">
    <property type="protein sequence ID" value="ENSGMOP00000034805.1"/>
    <property type="gene ID" value="ENSGMOG00000033571.1"/>
</dbReference>
<accession>A0A8C5APU3</accession>